<dbReference type="InterPro" id="IPR056374">
    <property type="entry name" value="DesK/YvfT_N"/>
</dbReference>
<dbReference type="Pfam" id="PF02518">
    <property type="entry name" value="HATPase_c"/>
    <property type="match status" value="1"/>
</dbReference>
<evidence type="ECO:0000256" key="2">
    <source>
        <dbReference type="ARBA" id="ARBA00012438"/>
    </source>
</evidence>
<feature type="transmembrane region" description="Helical" evidence="6">
    <location>
        <begin position="12"/>
        <end position="30"/>
    </location>
</feature>
<name>A0A9D1PKE4_9BACI</name>
<keyword evidence="6" id="KW-0472">Membrane</keyword>
<comment type="catalytic activity">
    <reaction evidence="1">
        <text>ATP + protein L-histidine = ADP + protein N-phospho-L-histidine.</text>
        <dbReference type="EC" id="2.7.13.3"/>
    </reaction>
</comment>
<dbReference type="AlphaFoldDB" id="A0A9D1PKE4"/>
<dbReference type="InterPro" id="IPR011712">
    <property type="entry name" value="Sig_transdc_His_kin_sub3_dim/P"/>
</dbReference>
<dbReference type="PANTHER" id="PTHR24421:SF63">
    <property type="entry name" value="SENSOR HISTIDINE KINASE DESK"/>
    <property type="match status" value="1"/>
</dbReference>
<keyword evidence="6" id="KW-1133">Transmembrane helix</keyword>
<evidence type="ECO:0000256" key="4">
    <source>
        <dbReference type="ARBA" id="ARBA00022777"/>
    </source>
</evidence>
<dbReference type="Gene3D" id="1.20.5.1930">
    <property type="match status" value="1"/>
</dbReference>
<evidence type="ECO:0000256" key="6">
    <source>
        <dbReference type="SAM" id="Phobius"/>
    </source>
</evidence>
<sequence>MRKWYSIFPKKPWISIYTWIILCFLPFFFIFKSSSFVEIGIGITLLIMFFISYIFSFKSKSGLVYMWLSFEMIVNIAMIYLFGFVYFAIFTAIFIGNIRHYAGFFIMYGLHIATTVGAVIFGYFFRLDLLLPQTPYIVISVIGTVLLPFHLYNRTKRENLEGELEVAREKISELIIFEERQRIARDLHDILGQKLSLIGLKSDLAGKLLEKDPELATNELKDIRMTASTALKEVRELVTHMRYRKLTDELERTKQVLEAAEIDVAIKNELKNESVPPVIENILSLCLKEAVTNIVKHSGATKSDIYITQNEEAYILKIKDDGRGFPKDKKQSFGSGIAGMRERLEFVNGTLYIGSHNGTDLSVEVPVIIKNIAKGGVM</sequence>
<dbReference type="SUPFAM" id="SSF55874">
    <property type="entry name" value="ATPase domain of HSP90 chaperone/DNA topoisomerase II/histidine kinase"/>
    <property type="match status" value="1"/>
</dbReference>
<protein>
    <recommendedName>
        <fullName evidence="2">histidine kinase</fullName>
        <ecNumber evidence="2">2.7.13.3</ecNumber>
    </recommendedName>
</protein>
<dbReference type="GO" id="GO:0000155">
    <property type="term" value="F:phosphorelay sensor kinase activity"/>
    <property type="evidence" value="ECO:0007669"/>
    <property type="project" value="InterPro"/>
</dbReference>
<keyword evidence="4 8" id="KW-0418">Kinase</keyword>
<feature type="transmembrane region" description="Helical" evidence="6">
    <location>
        <begin position="67"/>
        <end position="95"/>
    </location>
</feature>
<feature type="transmembrane region" description="Helical" evidence="6">
    <location>
        <begin position="101"/>
        <end position="124"/>
    </location>
</feature>
<dbReference type="CDD" id="cd16917">
    <property type="entry name" value="HATPase_UhpB-NarQ-NarX-like"/>
    <property type="match status" value="1"/>
</dbReference>
<evidence type="ECO:0000256" key="1">
    <source>
        <dbReference type="ARBA" id="ARBA00000085"/>
    </source>
</evidence>
<dbReference type="GO" id="GO:0016020">
    <property type="term" value="C:membrane"/>
    <property type="evidence" value="ECO:0007669"/>
    <property type="project" value="InterPro"/>
</dbReference>
<feature type="transmembrane region" description="Helical" evidence="6">
    <location>
        <begin position="136"/>
        <end position="152"/>
    </location>
</feature>
<dbReference type="SMART" id="SM00387">
    <property type="entry name" value="HATPase_c"/>
    <property type="match status" value="1"/>
</dbReference>
<feature type="transmembrane region" description="Helical" evidence="6">
    <location>
        <begin position="36"/>
        <end position="55"/>
    </location>
</feature>
<organism evidence="8 9">
    <name type="scientific">Candidatus Pseudogracilibacillus intestinigallinarum</name>
    <dbReference type="NCBI Taxonomy" id="2838742"/>
    <lineage>
        <taxon>Bacteria</taxon>
        <taxon>Bacillati</taxon>
        <taxon>Bacillota</taxon>
        <taxon>Bacilli</taxon>
        <taxon>Bacillales</taxon>
        <taxon>Bacillaceae</taxon>
        <taxon>Pseudogracilibacillus</taxon>
    </lineage>
</organism>
<gene>
    <name evidence="8" type="ORF">H9895_03440</name>
</gene>
<dbReference type="EMBL" id="DXHX01000048">
    <property type="protein sequence ID" value="HIV74118.1"/>
    <property type="molecule type" value="Genomic_DNA"/>
</dbReference>
<dbReference type="GO" id="GO:0046983">
    <property type="term" value="F:protein dimerization activity"/>
    <property type="evidence" value="ECO:0007669"/>
    <property type="project" value="InterPro"/>
</dbReference>
<reference evidence="8" key="1">
    <citation type="journal article" date="2021" name="PeerJ">
        <title>Extensive microbial diversity within the chicken gut microbiome revealed by metagenomics and culture.</title>
        <authorList>
            <person name="Gilroy R."/>
            <person name="Ravi A."/>
            <person name="Getino M."/>
            <person name="Pursley I."/>
            <person name="Horton D.L."/>
            <person name="Alikhan N.F."/>
            <person name="Baker D."/>
            <person name="Gharbi K."/>
            <person name="Hall N."/>
            <person name="Watson M."/>
            <person name="Adriaenssens E.M."/>
            <person name="Foster-Nyarko E."/>
            <person name="Jarju S."/>
            <person name="Secka A."/>
            <person name="Antonio M."/>
            <person name="Oren A."/>
            <person name="Chaudhuri R.R."/>
            <person name="La Ragione R."/>
            <person name="Hildebrand F."/>
            <person name="Pallen M.J."/>
        </authorList>
    </citation>
    <scope>NUCLEOTIDE SEQUENCE</scope>
    <source>
        <strain evidence="8">CHK169-2315</strain>
    </source>
</reference>
<evidence type="ECO:0000256" key="3">
    <source>
        <dbReference type="ARBA" id="ARBA00022679"/>
    </source>
</evidence>
<evidence type="ECO:0000313" key="9">
    <source>
        <dbReference type="Proteomes" id="UP000823937"/>
    </source>
</evidence>
<comment type="caution">
    <text evidence="8">The sequence shown here is derived from an EMBL/GenBank/DDBJ whole genome shotgun (WGS) entry which is preliminary data.</text>
</comment>
<accession>A0A9D1PKE4</accession>
<evidence type="ECO:0000313" key="8">
    <source>
        <dbReference type="EMBL" id="HIV74118.1"/>
    </source>
</evidence>
<dbReference type="InterPro" id="IPR050482">
    <property type="entry name" value="Sensor_HK_TwoCompSys"/>
</dbReference>
<dbReference type="InterPro" id="IPR003594">
    <property type="entry name" value="HATPase_dom"/>
</dbReference>
<dbReference type="InterPro" id="IPR036890">
    <property type="entry name" value="HATPase_C_sf"/>
</dbReference>
<dbReference type="EC" id="2.7.13.3" evidence="2"/>
<dbReference type="Proteomes" id="UP000823937">
    <property type="component" value="Unassembled WGS sequence"/>
</dbReference>
<keyword evidence="3" id="KW-0808">Transferase</keyword>
<dbReference type="Pfam" id="PF23540">
    <property type="entry name" value="DesK_N"/>
    <property type="match status" value="1"/>
</dbReference>
<proteinExistence type="predicted"/>
<reference evidence="8" key="2">
    <citation type="submission" date="2021-04" db="EMBL/GenBank/DDBJ databases">
        <authorList>
            <person name="Gilroy R."/>
        </authorList>
    </citation>
    <scope>NUCLEOTIDE SEQUENCE</scope>
    <source>
        <strain evidence="8">CHK169-2315</strain>
    </source>
</reference>
<feature type="domain" description="Histidine kinase/HSP90-like ATPase" evidence="7">
    <location>
        <begin position="278"/>
        <end position="369"/>
    </location>
</feature>
<evidence type="ECO:0000256" key="5">
    <source>
        <dbReference type="ARBA" id="ARBA00023012"/>
    </source>
</evidence>
<evidence type="ECO:0000259" key="7">
    <source>
        <dbReference type="SMART" id="SM00387"/>
    </source>
</evidence>
<dbReference type="PANTHER" id="PTHR24421">
    <property type="entry name" value="NITRATE/NITRITE SENSOR PROTEIN NARX-RELATED"/>
    <property type="match status" value="1"/>
</dbReference>
<keyword evidence="6" id="KW-0812">Transmembrane</keyword>
<dbReference type="Gene3D" id="3.30.565.10">
    <property type="entry name" value="Histidine kinase-like ATPase, C-terminal domain"/>
    <property type="match status" value="1"/>
</dbReference>
<keyword evidence="5" id="KW-0902">Two-component regulatory system</keyword>
<dbReference type="Pfam" id="PF07730">
    <property type="entry name" value="HisKA_3"/>
    <property type="match status" value="1"/>
</dbReference>